<dbReference type="CDD" id="cd00038">
    <property type="entry name" value="CAP_ED"/>
    <property type="match status" value="1"/>
</dbReference>
<evidence type="ECO:0000313" key="4">
    <source>
        <dbReference type="EMBL" id="JAG26820.1"/>
    </source>
</evidence>
<protein>
    <submittedName>
        <fullName evidence="4">Sodium/hydrogen exchanger 10</fullName>
    </submittedName>
</protein>
<dbReference type="PROSITE" id="PS50042">
    <property type="entry name" value="CNMP_BINDING_3"/>
    <property type="match status" value="1"/>
</dbReference>
<feature type="transmembrane region" description="Helical" evidence="2">
    <location>
        <begin position="33"/>
        <end position="54"/>
    </location>
</feature>
<keyword evidence="1" id="KW-0175">Coiled coil</keyword>
<keyword evidence="2" id="KW-1133">Transmembrane helix</keyword>
<reference evidence="4" key="1">
    <citation type="journal article" date="2014" name="PLoS ONE">
        <title>Transcriptome-Based Identification of ABC Transporters in the Western Tarnished Plant Bug Lygus hesperus.</title>
        <authorList>
            <person name="Hull J.J."/>
            <person name="Chaney K."/>
            <person name="Geib S.M."/>
            <person name="Fabrick J.A."/>
            <person name="Brent C.S."/>
            <person name="Walsh D."/>
            <person name="Lavine L.C."/>
        </authorList>
    </citation>
    <scope>NUCLEOTIDE SEQUENCE</scope>
</reference>
<dbReference type="Gene3D" id="2.60.120.10">
    <property type="entry name" value="Jelly Rolls"/>
    <property type="match status" value="1"/>
</dbReference>
<feature type="non-terminal residue" evidence="4">
    <location>
        <position position="589"/>
    </location>
</feature>
<feature type="non-terminal residue" evidence="4">
    <location>
        <position position="1"/>
    </location>
</feature>
<proteinExistence type="predicted"/>
<evidence type="ECO:0000256" key="2">
    <source>
        <dbReference type="SAM" id="Phobius"/>
    </source>
</evidence>
<gene>
    <name evidence="4" type="primary">Slc9a10_4</name>
    <name evidence="4" type="ORF">CM83_4883</name>
</gene>
<feature type="transmembrane region" description="Helical" evidence="2">
    <location>
        <begin position="150"/>
        <end position="175"/>
    </location>
</feature>
<dbReference type="AlphaFoldDB" id="A0A0A9YBB9"/>
<sequence>TIYNVTRETYEWRPTNRIRLKCYNIVTSQTFRIVMAVASLFDMFLCLAILYFYTTQQEERGDGTLEWPLWVWVLGWISSITSPIFWLCNILESAVQILGLGVMQYFSRRVYIIEFFSCVVMRTIQGSLYTEQCAAHSRIMNVLNCTSVVVYMNLLMFLRVTRFYIFFVTVIPYILARIKRTIDEDLLRRYDIGKAYLVGLDRVLKYLNQLTTNEQVLEEIRKEVEADRQKVTKELSLIQKDHPTVAITVKTKHAIKHVINSISDCAIGMQTEGILDNIEYSAFERSIQVVRARLNLLNVIVPPSPINIMKEISWLVGDDENTELFLKEAQMSNYDYNDVLIRNGDDPIGLYILMSGLLKALYVPSATSVQLAAKFGVLPNYDFFENFKFDQPQEDYIVSGNVVGEYGVVTGRRYDMTVVAETAVQVYYIPWDVLKDLHESTAGQQLLEKIWKKVAIRISVTLLQFTTNYRHWSAERLLSFLNKGIMPSLTGIVAVNIDQRVEELILVEGVAMDVNNQKIIFGPFRIPKTVTKLLLPEHEAWDFQTVYDTKLFIVPMQGSSITELLEARQEPQIPLAKEASGGNFSWYVG</sequence>
<feature type="domain" description="Cyclic nucleotide-binding" evidence="3">
    <location>
        <begin position="334"/>
        <end position="437"/>
    </location>
</feature>
<feature type="transmembrane region" description="Helical" evidence="2">
    <location>
        <begin position="69"/>
        <end position="89"/>
    </location>
</feature>
<reference evidence="4" key="2">
    <citation type="submission" date="2014-07" db="EMBL/GenBank/DDBJ databases">
        <authorList>
            <person name="Hull J."/>
        </authorList>
    </citation>
    <scope>NUCLEOTIDE SEQUENCE</scope>
</reference>
<dbReference type="SUPFAM" id="SSF51206">
    <property type="entry name" value="cAMP-binding domain-like"/>
    <property type="match status" value="1"/>
</dbReference>
<evidence type="ECO:0000256" key="1">
    <source>
        <dbReference type="SAM" id="Coils"/>
    </source>
</evidence>
<dbReference type="EMBL" id="GBHO01016784">
    <property type="protein sequence ID" value="JAG26820.1"/>
    <property type="molecule type" value="Transcribed_RNA"/>
</dbReference>
<feature type="coiled-coil region" evidence="1">
    <location>
        <begin position="207"/>
        <end position="241"/>
    </location>
</feature>
<organism evidence="4">
    <name type="scientific">Lygus hesperus</name>
    <name type="common">Western plant bug</name>
    <dbReference type="NCBI Taxonomy" id="30085"/>
    <lineage>
        <taxon>Eukaryota</taxon>
        <taxon>Metazoa</taxon>
        <taxon>Ecdysozoa</taxon>
        <taxon>Arthropoda</taxon>
        <taxon>Hexapoda</taxon>
        <taxon>Insecta</taxon>
        <taxon>Pterygota</taxon>
        <taxon>Neoptera</taxon>
        <taxon>Paraneoptera</taxon>
        <taxon>Hemiptera</taxon>
        <taxon>Heteroptera</taxon>
        <taxon>Panheteroptera</taxon>
        <taxon>Cimicomorpha</taxon>
        <taxon>Miridae</taxon>
        <taxon>Mirini</taxon>
        <taxon>Lygus</taxon>
    </lineage>
</organism>
<keyword evidence="2" id="KW-0812">Transmembrane</keyword>
<dbReference type="InterPro" id="IPR018490">
    <property type="entry name" value="cNMP-bd_dom_sf"/>
</dbReference>
<name>A0A0A9YBB9_LYGHE</name>
<dbReference type="InterPro" id="IPR014710">
    <property type="entry name" value="RmlC-like_jellyroll"/>
</dbReference>
<dbReference type="InterPro" id="IPR000595">
    <property type="entry name" value="cNMP-bd_dom"/>
</dbReference>
<accession>A0A0A9YBB9</accession>
<keyword evidence="2" id="KW-0472">Membrane</keyword>
<evidence type="ECO:0000259" key="3">
    <source>
        <dbReference type="PROSITE" id="PS50042"/>
    </source>
</evidence>